<dbReference type="InterPro" id="IPR021133">
    <property type="entry name" value="HEAT_type_2"/>
</dbReference>
<dbReference type="SUPFAM" id="SSF48371">
    <property type="entry name" value="ARM repeat"/>
    <property type="match status" value="2"/>
</dbReference>
<feature type="region of interest" description="Disordered" evidence="9">
    <location>
        <begin position="910"/>
        <end position="930"/>
    </location>
</feature>
<proteinExistence type="predicted"/>
<feature type="compositionally biased region" description="Acidic residues" evidence="9">
    <location>
        <begin position="889"/>
        <end position="903"/>
    </location>
</feature>
<dbReference type="Pfam" id="PF25780">
    <property type="entry name" value="TPR_IPO5"/>
    <property type="match status" value="1"/>
</dbReference>
<evidence type="ECO:0000313" key="12">
    <source>
        <dbReference type="Proteomes" id="UP001430356"/>
    </source>
</evidence>
<dbReference type="GO" id="GO:0005737">
    <property type="term" value="C:cytoplasm"/>
    <property type="evidence" value="ECO:0007669"/>
    <property type="project" value="UniProtKB-SubCell"/>
</dbReference>
<reference evidence="11 12" key="1">
    <citation type="journal article" date="2021" name="MBio">
        <title>A New Model Trypanosomatid, Novymonas esmeraldas: Genomic Perception of Its 'Candidatus Pandoraea novymonadis' Endosymbiont.</title>
        <authorList>
            <person name="Zakharova A."/>
            <person name="Saura A."/>
            <person name="Butenko A."/>
            <person name="Podesvova L."/>
            <person name="Warmusova S."/>
            <person name="Kostygov A.Y."/>
            <person name="Nenarokova A."/>
            <person name="Lukes J."/>
            <person name="Opperdoes F.R."/>
            <person name="Yurchenko V."/>
        </authorList>
    </citation>
    <scope>NUCLEOTIDE SEQUENCE [LARGE SCALE GENOMIC DNA]</scope>
    <source>
        <strain evidence="11 12">E262AT.01</strain>
    </source>
</reference>
<dbReference type="GO" id="GO:0006606">
    <property type="term" value="P:protein import into nucleus"/>
    <property type="evidence" value="ECO:0007669"/>
    <property type="project" value="InterPro"/>
</dbReference>
<dbReference type="InterPro" id="IPR057672">
    <property type="entry name" value="TPR_IPO4/5"/>
</dbReference>
<dbReference type="PROSITE" id="PS50166">
    <property type="entry name" value="IMPORTIN_B_NT"/>
    <property type="match status" value="1"/>
</dbReference>
<evidence type="ECO:0000256" key="9">
    <source>
        <dbReference type="SAM" id="MobiDB-lite"/>
    </source>
</evidence>
<evidence type="ECO:0000256" key="2">
    <source>
        <dbReference type="ARBA" id="ARBA00004496"/>
    </source>
</evidence>
<name>A0AAW0F625_9TRYP</name>
<feature type="repeat" description="HEAT" evidence="8">
    <location>
        <begin position="468"/>
        <end position="504"/>
    </location>
</feature>
<evidence type="ECO:0000256" key="1">
    <source>
        <dbReference type="ARBA" id="ARBA00004123"/>
    </source>
</evidence>
<keyword evidence="5" id="KW-0677">Repeat</keyword>
<accession>A0AAW0F625</accession>
<dbReference type="InterPro" id="IPR016024">
    <property type="entry name" value="ARM-type_fold"/>
</dbReference>
<evidence type="ECO:0000256" key="3">
    <source>
        <dbReference type="ARBA" id="ARBA00022448"/>
    </source>
</evidence>
<feature type="compositionally biased region" description="Low complexity" evidence="9">
    <location>
        <begin position="915"/>
        <end position="930"/>
    </location>
</feature>
<comment type="caution">
    <text evidence="11">The sequence shown here is derived from an EMBL/GenBank/DDBJ whole genome shotgun (WGS) entry which is preliminary data.</text>
</comment>
<dbReference type="PANTHER" id="PTHR10527">
    <property type="entry name" value="IMPORTIN BETA"/>
    <property type="match status" value="1"/>
</dbReference>
<feature type="region of interest" description="Disordered" evidence="9">
    <location>
        <begin position="884"/>
        <end position="903"/>
    </location>
</feature>
<feature type="compositionally biased region" description="Acidic residues" evidence="9">
    <location>
        <begin position="684"/>
        <end position="696"/>
    </location>
</feature>
<dbReference type="SMART" id="SM00913">
    <property type="entry name" value="IBN_N"/>
    <property type="match status" value="1"/>
</dbReference>
<keyword evidence="7" id="KW-0539">Nucleus</keyword>
<keyword evidence="4" id="KW-0963">Cytoplasm</keyword>
<dbReference type="EMBL" id="JAECZO010000019">
    <property type="protein sequence ID" value="KAK7201743.1"/>
    <property type="molecule type" value="Genomic_DNA"/>
</dbReference>
<dbReference type="InterPro" id="IPR001494">
    <property type="entry name" value="Importin-beta_N"/>
</dbReference>
<evidence type="ECO:0000256" key="6">
    <source>
        <dbReference type="ARBA" id="ARBA00022927"/>
    </source>
</evidence>
<evidence type="ECO:0000313" key="11">
    <source>
        <dbReference type="EMBL" id="KAK7201743.1"/>
    </source>
</evidence>
<evidence type="ECO:0000256" key="5">
    <source>
        <dbReference type="ARBA" id="ARBA00022737"/>
    </source>
</evidence>
<organism evidence="11 12">
    <name type="scientific">Novymonas esmeraldas</name>
    <dbReference type="NCBI Taxonomy" id="1808958"/>
    <lineage>
        <taxon>Eukaryota</taxon>
        <taxon>Discoba</taxon>
        <taxon>Euglenozoa</taxon>
        <taxon>Kinetoplastea</taxon>
        <taxon>Metakinetoplastina</taxon>
        <taxon>Trypanosomatida</taxon>
        <taxon>Trypanosomatidae</taxon>
        <taxon>Novymonas</taxon>
    </lineage>
</organism>
<dbReference type="InterPro" id="IPR040122">
    <property type="entry name" value="Importin_beta"/>
</dbReference>
<keyword evidence="6" id="KW-0653">Protein transport</keyword>
<feature type="domain" description="Importin N-terminal" evidence="10">
    <location>
        <begin position="32"/>
        <end position="105"/>
    </location>
</feature>
<evidence type="ECO:0000256" key="8">
    <source>
        <dbReference type="PROSITE-ProRule" id="PRU00103"/>
    </source>
</evidence>
<dbReference type="Pfam" id="PF13513">
    <property type="entry name" value="HEAT_EZ"/>
    <property type="match status" value="1"/>
</dbReference>
<feature type="region of interest" description="Disordered" evidence="9">
    <location>
        <begin position="677"/>
        <end position="696"/>
    </location>
</feature>
<sequence length="1291" mass="136808">MQSHDRLYTADELCAVITSILHVVDNTERRRSEAELTAALQQPPNVGQLVTIICGGSDGAPSSATAGVRQMAAVLLRKRIFSLWRVLDAAQQQQLRDMLLQQLGSEATRGIRFALAHVVTRLAKADANRGGGGWPELQQAIRVAADDARVEMRELAMVLLYSFGEVFAEENALSGLAAESVVRGLGDSETVVQAAAARAAMVLLPALHEHPAVRRAFLAHLVPACLSVLRGGAAVEAKVPLCVSVLDLLEQVLSDLQVKKHGALVQEVAHAFMELLANAQHHPRVRESCGAALAQLATLKPKFVSTPALLEPLVQVCLGLMSEDDAIAMSAEGSGAMADEEEDASDDDEDADMLRITSPCVVGGRLLSALATAVPGKAFTAVLLPYIARVTDAPASVDARTRKATMIALASLAEGHASYLRRRVGYVLSVTAGFLQDAEPVPREAAAYALSYFCAHLQPEILLHHETLLPMVVPLLQDPHDLVRRRVAHALDTLCENLQENLDRYVPTLLPAVMAAIPISSLETQCRLCGVLSSMGMTHSAAFASRGPELLELLQQPFRLTTPETMALRAQATETIGVVGAAMGRVAFAAYLPYLMQEVVANLQTRNAAVREQSFGFLANMCELFREDYLPYLSDSIQCALEAIAEDRTVYTNKHLLADGGGGEALAAFAAWKEDGDGGAADKSDDDDDEDGGDEAEEVHMRVRTADVEEKSSAVYSVGVLADVMMDQLGEAQVAACWEALTGLDAHYYANIRANALIALTKLAKASAGISAAAMQESSRAAIITTSSAVAAGAAPTTHSNSGGGGDGGAFGVRDVLPPPVRDRVDELLAMLLRTIEEEDVEKDVVSAACESVTILMTYFGNQCAIDGPDAVLRDVVQLLRGTMPCQRDDEDDEDEDEDDDDDAAAAGMSYEEYQQQQQQQGTASMAGAAAGSRYRSGRDVFFSRADEVAEAHASAIVAAMAAHERAGVVAGAPPPSGPLPSAADVPPWYTLVAPDAVTRGVRLPEDHDDVVLDAAAEMLESVAKAYGALLQPYMPYLVPLLALHADVDARPPEGVVTGLGTLAAVLQAYGGVDGTGHAAATAASEQLLAPYAETALHLSFSVIAGSDESTAKANSAYLLRVLVEGCPSFFTQQPAVVPQCFQALWSIVGNEAEEIPEAVDNAVSATCSIVRCLPLSMVPVEQVIPALMAHLPMRVDKAENPNAVSTLCYLLATQHAASAAAVASWLPSVVGAAARILAASSVEEAERQRLAQQGVQVFALAHSQEWQRAVQQQLSSLSGEQRAALEVCRV</sequence>
<evidence type="ECO:0000256" key="4">
    <source>
        <dbReference type="ARBA" id="ARBA00022490"/>
    </source>
</evidence>
<keyword evidence="3" id="KW-0813">Transport</keyword>
<dbReference type="GO" id="GO:0031267">
    <property type="term" value="F:small GTPase binding"/>
    <property type="evidence" value="ECO:0007669"/>
    <property type="project" value="InterPro"/>
</dbReference>
<evidence type="ECO:0000256" key="7">
    <source>
        <dbReference type="ARBA" id="ARBA00023242"/>
    </source>
</evidence>
<protein>
    <submittedName>
        <fullName evidence="11">HEAT-like repeat</fullName>
    </submittedName>
</protein>
<dbReference type="InterPro" id="IPR011989">
    <property type="entry name" value="ARM-like"/>
</dbReference>
<dbReference type="Gene3D" id="1.25.10.10">
    <property type="entry name" value="Leucine-rich Repeat Variant"/>
    <property type="match status" value="2"/>
</dbReference>
<keyword evidence="12" id="KW-1185">Reference proteome</keyword>
<evidence type="ECO:0000259" key="10">
    <source>
        <dbReference type="PROSITE" id="PS50166"/>
    </source>
</evidence>
<dbReference type="Proteomes" id="UP001430356">
    <property type="component" value="Unassembled WGS sequence"/>
</dbReference>
<comment type="subcellular location">
    <subcellularLocation>
        <location evidence="2">Cytoplasm</location>
    </subcellularLocation>
    <subcellularLocation>
        <location evidence="1">Nucleus</location>
    </subcellularLocation>
</comment>
<dbReference type="PROSITE" id="PS50077">
    <property type="entry name" value="HEAT_REPEAT"/>
    <property type="match status" value="1"/>
</dbReference>
<gene>
    <name evidence="11" type="ORF">NESM_000240100</name>
</gene>